<dbReference type="InterPro" id="IPR011604">
    <property type="entry name" value="PDDEXK-like_dom_sf"/>
</dbReference>
<reference evidence="3 4" key="1">
    <citation type="submission" date="2016-09" db="EMBL/GenBank/DDBJ databases">
        <title>Rhizobium sp. nov., a novel species isolated from the rice rhizosphere.</title>
        <authorList>
            <person name="Zhao J."/>
            <person name="Zhang X."/>
        </authorList>
    </citation>
    <scope>NUCLEOTIDE SEQUENCE [LARGE SCALE GENOMIC DNA]</scope>
    <source>
        <strain evidence="3 4">MH17</strain>
    </source>
</reference>
<accession>A0A1Q9AGC4</accession>
<dbReference type="Gene3D" id="3.90.320.10">
    <property type="match status" value="1"/>
</dbReference>
<dbReference type="SUPFAM" id="SSF52980">
    <property type="entry name" value="Restriction endonuclease-like"/>
    <property type="match status" value="1"/>
</dbReference>
<dbReference type="InterPro" id="IPR027417">
    <property type="entry name" value="P-loop_NTPase"/>
</dbReference>
<dbReference type="EMBL" id="MKIO01000037">
    <property type="protein sequence ID" value="OLP54038.1"/>
    <property type="molecule type" value="Genomic_DNA"/>
</dbReference>
<dbReference type="InterPro" id="IPR011335">
    <property type="entry name" value="Restrct_endonuc-II-like"/>
</dbReference>
<evidence type="ECO:0000313" key="4">
    <source>
        <dbReference type="Proteomes" id="UP000186143"/>
    </source>
</evidence>
<evidence type="ECO:0000259" key="2">
    <source>
        <dbReference type="Pfam" id="PF12705"/>
    </source>
</evidence>
<proteinExistence type="predicted"/>
<comment type="caution">
    <text evidence="3">The sequence shown here is derived from an EMBL/GenBank/DDBJ whole genome shotgun (WGS) entry which is preliminary data.</text>
</comment>
<dbReference type="OrthoDB" id="9780606at2"/>
<dbReference type="Pfam" id="PF12705">
    <property type="entry name" value="PDDEXK_1"/>
    <property type="match status" value="1"/>
</dbReference>
<organism evidence="3 4">
    <name type="scientific">Xaviernesmea rhizosphaerae</name>
    <dbReference type="NCBI Taxonomy" id="1672749"/>
    <lineage>
        <taxon>Bacteria</taxon>
        <taxon>Pseudomonadati</taxon>
        <taxon>Pseudomonadota</taxon>
        <taxon>Alphaproteobacteria</taxon>
        <taxon>Hyphomicrobiales</taxon>
        <taxon>Rhizobiaceae</taxon>
        <taxon>Rhizobium/Agrobacterium group</taxon>
        <taxon>Xaviernesmea</taxon>
    </lineage>
</organism>
<name>A0A1Q9AGC4_9HYPH</name>
<dbReference type="AlphaFoldDB" id="A0A1Q9AGC4"/>
<feature type="domain" description="PD-(D/E)XK endonuclease-like" evidence="2">
    <location>
        <begin position="790"/>
        <end position="999"/>
    </location>
</feature>
<protein>
    <submittedName>
        <fullName evidence="3">Double-strand break repair protein AddB</fullName>
    </submittedName>
</protein>
<dbReference type="STRING" id="1672749.BJF92_09885"/>
<feature type="region of interest" description="Disordered" evidence="1">
    <location>
        <begin position="764"/>
        <end position="790"/>
    </location>
</feature>
<dbReference type="SUPFAM" id="SSF52540">
    <property type="entry name" value="P-loop containing nucleoside triphosphate hydrolases"/>
    <property type="match status" value="1"/>
</dbReference>
<dbReference type="InterPro" id="IPR014153">
    <property type="entry name" value="Ds_break_AddB"/>
</dbReference>
<dbReference type="NCBIfam" id="TIGR02786">
    <property type="entry name" value="addB_alphas"/>
    <property type="match status" value="1"/>
</dbReference>
<gene>
    <name evidence="3" type="ORF">BJF92_09885</name>
</gene>
<dbReference type="InterPro" id="IPR038726">
    <property type="entry name" value="PDDEXK_AddAB-type"/>
</dbReference>
<evidence type="ECO:0000313" key="3">
    <source>
        <dbReference type="EMBL" id="OLP54038.1"/>
    </source>
</evidence>
<sequence>MLSGKVPDRVAQPRQNILTIPPGAPFLGTLVDALCAGDLVPDFRYDPADPLSLADVTIFVPTRRAARVLRSEFVDRLGGQSAILPVVRPLGETEDDSGYFDQESPATLDLAPPIVSTGRLIELARLILAWRNRLPQVVRDVHGESALIAPASPADAIWLARDLSAIIDSVETEELDWEALKTLDAETFAEWWQLTLEFLDIARHFWPARLEELGVSSPARHRNAVIDFETARLRAGKVSGPVIVAGSTGSIPSTARLIAAIRDLPEGAIVLPGLDTVMSEAEWTAVAPEGALSGPLANPATRSHPQYGLFRLLERLERTREEVRLLGMVEPDLALRAATVSRALLPVEKTSAWGEAPEGDAALLDQAFTDVALIEATNEREEATAIAVAMRLSLEASDSCQAALITPDRDLAARVCAELMRFGIEADDTAGTPLSATPAGTLARLLLDAALKPGDPVAIAALIKHPLARFGQMRDAMRQDPAAPDRLALAGRLLERLALRGGTQATRLDNLTALMTQRLAEVADERHVPEWRAALTPEAVEEARTLAEAITLSAAPLLALTDTEEAEPTLADWARATGEALEAVAADAEGNLAELWDSEAGETLSRLLTAVIETDGQIEATGGQWADAMEALMAGEAIKPRAMRHPRVFVFGALEARLQSVDLIVLGGMNEGVWPGQTANDPFLSRAMKTGIGLEPPERRIGQLAHDFQMACGTRRLVLSRALRKGSAPTVASRWLQRLAAVLGKPLSDAMRARGHDFIEYGHQLDERPSQPLAPRPQPRPDPELQPTKYSFSEVTRLRRDPYAVYARRVLRLAPLDDFNADPGAAMRGTLYHAIVERFVRADLVPSSPEARRRLAEIVEEAFDAARLPSHIDVIWRPRFHGVAEAFLQWEIARHGEILRSHLEVPASLPLGVGQLRLTGIADRIDILKDGAAVIVDYKTGSNPSPKEARALLDPQLPLEAAALKRGAFKGVDRRETTDLLYVRLKPGDRFEVDTVNNERGSGRGSDERKSAAELADEAVLQLTGLLAALLSGRRGFVSRVIVQKERDYGGEYDHLARVAEWATAEAAEGENG</sequence>
<dbReference type="Proteomes" id="UP000186143">
    <property type="component" value="Unassembled WGS sequence"/>
</dbReference>
<evidence type="ECO:0000256" key="1">
    <source>
        <dbReference type="SAM" id="MobiDB-lite"/>
    </source>
</evidence>